<keyword evidence="2" id="KW-1185">Reference proteome</keyword>
<dbReference type="EMBL" id="VIVK01000001">
    <property type="protein sequence ID" value="TWD79727.1"/>
    <property type="molecule type" value="Genomic_DNA"/>
</dbReference>
<comment type="caution">
    <text evidence="1">The sequence shown here is derived from an EMBL/GenBank/DDBJ whole genome shotgun (WGS) entry which is preliminary data.</text>
</comment>
<evidence type="ECO:0008006" key="3">
    <source>
        <dbReference type="Google" id="ProtNLM"/>
    </source>
</evidence>
<dbReference type="SUPFAM" id="SSF160424">
    <property type="entry name" value="BH3703-like"/>
    <property type="match status" value="1"/>
</dbReference>
<protein>
    <recommendedName>
        <fullName evidence="3">DUF600 family protein</fullName>
    </recommendedName>
</protein>
<accession>A0A561BLM9</accession>
<reference evidence="1 2" key="1">
    <citation type="submission" date="2019-06" db="EMBL/GenBank/DDBJ databases">
        <title>Sequencing the genomes of 1000 actinobacteria strains.</title>
        <authorList>
            <person name="Klenk H.-P."/>
        </authorList>
    </citation>
    <scope>NUCLEOTIDE SEQUENCE [LARGE SCALE GENOMIC DNA]</scope>
    <source>
        <strain evidence="1 2">DSM 24683</strain>
    </source>
</reference>
<gene>
    <name evidence="1" type="ORF">FB561_0792</name>
</gene>
<dbReference type="OrthoDB" id="6957847at2"/>
<dbReference type="Proteomes" id="UP000318380">
    <property type="component" value="Unassembled WGS sequence"/>
</dbReference>
<organism evidence="1 2">
    <name type="scientific">Kribbella amoyensis</name>
    <dbReference type="NCBI Taxonomy" id="996641"/>
    <lineage>
        <taxon>Bacteria</taxon>
        <taxon>Bacillati</taxon>
        <taxon>Actinomycetota</taxon>
        <taxon>Actinomycetes</taxon>
        <taxon>Propionibacteriales</taxon>
        <taxon>Kribbellaceae</taxon>
        <taxon>Kribbella</taxon>
    </lineage>
</organism>
<name>A0A561BLM9_9ACTN</name>
<proteinExistence type="predicted"/>
<evidence type="ECO:0000313" key="1">
    <source>
        <dbReference type="EMBL" id="TWD79727.1"/>
    </source>
</evidence>
<dbReference type="InterPro" id="IPR036170">
    <property type="entry name" value="YezG-like_sf"/>
</dbReference>
<evidence type="ECO:0000313" key="2">
    <source>
        <dbReference type="Proteomes" id="UP000318380"/>
    </source>
</evidence>
<dbReference type="AlphaFoldDB" id="A0A561BLM9"/>
<dbReference type="RefSeq" id="WP_145803102.1">
    <property type="nucleotide sequence ID" value="NZ_VIVK01000001.1"/>
</dbReference>
<sequence>MKDEAQESLTAVAKALARAASAGWTRAELRITAAGGMTETEVDVQLADGSVDTSAGLDREGRVAAYELRERMYEVGKGSWYNARVVLVPSGEVSVEFDYERPPFDGDADAELLIADQESWPRDAELLPVWHPSRG</sequence>